<evidence type="ECO:0008006" key="3">
    <source>
        <dbReference type="Google" id="ProtNLM"/>
    </source>
</evidence>
<organism evidence="1 2">
    <name type="scientific">Botrimarina colliarenosi</name>
    <dbReference type="NCBI Taxonomy" id="2528001"/>
    <lineage>
        <taxon>Bacteria</taxon>
        <taxon>Pseudomonadati</taxon>
        <taxon>Planctomycetota</taxon>
        <taxon>Planctomycetia</taxon>
        <taxon>Pirellulales</taxon>
        <taxon>Lacipirellulaceae</taxon>
        <taxon>Botrimarina</taxon>
    </lineage>
</organism>
<dbReference type="EMBL" id="SJPR01000013">
    <property type="protein sequence ID" value="TWT92010.1"/>
    <property type="molecule type" value="Genomic_DNA"/>
</dbReference>
<dbReference type="GO" id="GO:0000272">
    <property type="term" value="P:polysaccharide catabolic process"/>
    <property type="evidence" value="ECO:0007669"/>
    <property type="project" value="InterPro"/>
</dbReference>
<comment type="caution">
    <text evidence="1">The sequence shown here is derived from an EMBL/GenBank/DDBJ whole genome shotgun (WGS) entry which is preliminary data.</text>
</comment>
<reference evidence="1 2" key="1">
    <citation type="submission" date="2019-02" db="EMBL/GenBank/DDBJ databases">
        <title>Deep-cultivation of Planctomycetes and their phenomic and genomic characterization uncovers novel biology.</title>
        <authorList>
            <person name="Wiegand S."/>
            <person name="Jogler M."/>
            <person name="Boedeker C."/>
            <person name="Pinto D."/>
            <person name="Vollmers J."/>
            <person name="Rivas-Marin E."/>
            <person name="Kohn T."/>
            <person name="Peeters S.H."/>
            <person name="Heuer A."/>
            <person name="Rast P."/>
            <person name="Oberbeckmann S."/>
            <person name="Bunk B."/>
            <person name="Jeske O."/>
            <person name="Meyerdierks A."/>
            <person name="Storesund J.E."/>
            <person name="Kallscheuer N."/>
            <person name="Luecker S."/>
            <person name="Lage O.M."/>
            <person name="Pohl T."/>
            <person name="Merkel B.J."/>
            <person name="Hornburger P."/>
            <person name="Mueller R.-W."/>
            <person name="Bruemmer F."/>
            <person name="Labrenz M."/>
            <person name="Spormann A.M."/>
            <person name="Op Den Camp H."/>
            <person name="Overmann J."/>
            <person name="Amann R."/>
            <person name="Jetten M.S.M."/>
            <person name="Mascher T."/>
            <person name="Medema M.H."/>
            <person name="Devos D.P."/>
            <person name="Kaster A.-K."/>
            <person name="Ovreas L."/>
            <person name="Rohde M."/>
            <person name="Galperin M.Y."/>
            <person name="Jogler C."/>
        </authorList>
    </citation>
    <scope>NUCLEOTIDE SEQUENCE [LARGE SCALE GENOMIC DNA]</scope>
    <source>
        <strain evidence="1 2">Pla108</strain>
    </source>
</reference>
<protein>
    <recommendedName>
        <fullName evidence="3">PEP-CTERM protein-sorting domain-containing protein</fullName>
    </recommendedName>
</protein>
<dbReference type="InterPro" id="IPR036439">
    <property type="entry name" value="Dockerin_dom_sf"/>
</dbReference>
<name>A0A5C5ZXX9_9BACT</name>
<dbReference type="Proteomes" id="UP000317421">
    <property type="component" value="Unassembled WGS sequence"/>
</dbReference>
<sequence>MLNGTKLLLAIALVFVVGRGREARALELNYAGAHLDIGGTFFPGAGPADQSAYVVVPWRTSSVNNTFAAVDEPGQRYYGRDGYALFGTRFDYPNANAAPGSSGAPGDTFFESLFPNLIDLPDFIVDSQILASKVVGGYGYVLIDDPQITAGIVDFQWGESQSPQSFGQRPYVKLGILDGWDQFGNDPANVDGLPAGRWGFEVGADTPASFRLGVMVDGTDNANFVPGEIFLANVTALGSGSVNDFVSSGAIPSNRFVDMHFFDISDAQEGDLFAVGVKSRDGAISFGNSGISGFSFDILPEVAGLAGDYTGDGKVDAADYTMWRDTYGDSVAAGAGADGDGDGAIGDGDYTVWAEGYGGVPSTIAVPEPGAVTLCLVLLAGLASRRQ</sequence>
<dbReference type="AlphaFoldDB" id="A0A5C5ZXX9"/>
<gene>
    <name evidence="1" type="ORF">Pla108_41530</name>
</gene>
<proteinExistence type="predicted"/>
<dbReference type="SUPFAM" id="SSF63446">
    <property type="entry name" value="Type I dockerin domain"/>
    <property type="match status" value="1"/>
</dbReference>
<evidence type="ECO:0000313" key="2">
    <source>
        <dbReference type="Proteomes" id="UP000317421"/>
    </source>
</evidence>
<evidence type="ECO:0000313" key="1">
    <source>
        <dbReference type="EMBL" id="TWT92010.1"/>
    </source>
</evidence>
<accession>A0A5C5ZXX9</accession>
<keyword evidence="2" id="KW-1185">Reference proteome</keyword>